<dbReference type="STRING" id="745531.A0A0C3RZH4"/>
<name>A0A0C3RZH4_PHLG1</name>
<dbReference type="EMBL" id="KN840730">
    <property type="protein sequence ID" value="KIP01847.1"/>
    <property type="molecule type" value="Genomic_DNA"/>
</dbReference>
<evidence type="ECO:0000313" key="2">
    <source>
        <dbReference type="Proteomes" id="UP000053257"/>
    </source>
</evidence>
<organism evidence="1 2">
    <name type="scientific">Phlebiopsis gigantea (strain 11061_1 CR5-6)</name>
    <name type="common">White-rot fungus</name>
    <name type="synonym">Peniophora gigantea</name>
    <dbReference type="NCBI Taxonomy" id="745531"/>
    <lineage>
        <taxon>Eukaryota</taxon>
        <taxon>Fungi</taxon>
        <taxon>Dikarya</taxon>
        <taxon>Basidiomycota</taxon>
        <taxon>Agaricomycotina</taxon>
        <taxon>Agaricomycetes</taxon>
        <taxon>Polyporales</taxon>
        <taxon>Phanerochaetaceae</taxon>
        <taxon>Phlebiopsis</taxon>
    </lineage>
</organism>
<evidence type="ECO:0000313" key="1">
    <source>
        <dbReference type="EMBL" id="KIP01847.1"/>
    </source>
</evidence>
<keyword evidence="2" id="KW-1185">Reference proteome</keyword>
<dbReference type="HOGENOM" id="CLU_614180_0_0_1"/>
<sequence length="425" mass="46846">MLTDVIKPMQTPNFYPHSLAVKTGANDPLRTSVAHLFSRAQNLPCSTAVQSYVQLVPATLRFSLALEVVFPLLDAPVDLSRRILAAYMLCALYAPHPITINPFHSALVNTFVRERGHAAKIAADGGTGPSEQLVWVLWKILKGDGSDIGPFSPGHLAQSPVPPQLRAANLFLPDEPTQHEKPKFDPFADDKPTLDVYTTPPASISSTSGLPGIHRGTRTDEETERLSQGMALFLAARDRVLTLSEQRILGPLIPQLTSTPLITSHDLRPLIAHNPTLAHPILTALLAQPLIDTYLDVLRHVPPTLPTFDLLGRLLRDTTAVIDRTTGGRTTIADLIRSEVLGWFLHESMLWLDKAQEEEQAGVISDDRFAKGVQNLCRFYNSLVKLSIVDTTSDADTAEMKHFTLRNARIEEANALYRVLAMNTY</sequence>
<dbReference type="AlphaFoldDB" id="A0A0C3RZH4"/>
<reference evidence="1 2" key="1">
    <citation type="journal article" date="2014" name="PLoS Genet.">
        <title>Analysis of the Phlebiopsis gigantea genome, transcriptome and secretome provides insight into its pioneer colonization strategies of wood.</title>
        <authorList>
            <person name="Hori C."/>
            <person name="Ishida T."/>
            <person name="Igarashi K."/>
            <person name="Samejima M."/>
            <person name="Suzuki H."/>
            <person name="Master E."/>
            <person name="Ferreira P."/>
            <person name="Ruiz-Duenas F.J."/>
            <person name="Held B."/>
            <person name="Canessa P."/>
            <person name="Larrondo L.F."/>
            <person name="Schmoll M."/>
            <person name="Druzhinina I.S."/>
            <person name="Kubicek C.P."/>
            <person name="Gaskell J.A."/>
            <person name="Kersten P."/>
            <person name="St John F."/>
            <person name="Glasner J."/>
            <person name="Sabat G."/>
            <person name="Splinter BonDurant S."/>
            <person name="Syed K."/>
            <person name="Yadav J."/>
            <person name="Mgbeahuruike A.C."/>
            <person name="Kovalchuk A."/>
            <person name="Asiegbu F.O."/>
            <person name="Lackner G."/>
            <person name="Hoffmeister D."/>
            <person name="Rencoret J."/>
            <person name="Gutierrez A."/>
            <person name="Sun H."/>
            <person name="Lindquist E."/>
            <person name="Barry K."/>
            <person name="Riley R."/>
            <person name="Grigoriev I.V."/>
            <person name="Henrissat B."/>
            <person name="Kues U."/>
            <person name="Berka R.M."/>
            <person name="Martinez A.T."/>
            <person name="Covert S.F."/>
            <person name="Blanchette R.A."/>
            <person name="Cullen D."/>
        </authorList>
    </citation>
    <scope>NUCLEOTIDE SEQUENCE [LARGE SCALE GENOMIC DNA]</scope>
    <source>
        <strain evidence="1 2">11061_1 CR5-6</strain>
    </source>
</reference>
<dbReference type="Pfam" id="PF10155">
    <property type="entry name" value="CNOT11"/>
    <property type="match status" value="1"/>
</dbReference>
<protein>
    <submittedName>
        <fullName evidence="1">Uncharacterized protein</fullName>
    </submittedName>
</protein>
<dbReference type="InterPro" id="IPR019312">
    <property type="entry name" value="CNOT11"/>
</dbReference>
<dbReference type="Proteomes" id="UP000053257">
    <property type="component" value="Unassembled WGS sequence"/>
</dbReference>
<proteinExistence type="predicted"/>
<dbReference type="GO" id="GO:0030014">
    <property type="term" value="C:CCR4-NOT complex"/>
    <property type="evidence" value="ECO:0007669"/>
    <property type="project" value="InterPro"/>
</dbReference>
<dbReference type="OrthoDB" id="3226845at2759"/>
<accession>A0A0C3RZH4</accession>
<gene>
    <name evidence="1" type="ORF">PHLGIDRAFT_96635</name>
</gene>